<accession>A0A1X0QJG8</accession>
<protein>
    <submittedName>
        <fullName evidence="1">Uncharacterized protein</fullName>
    </submittedName>
</protein>
<sequence length="64" mass="7073">MSAKSGYNFAEPFEILTKHLFADDVQLSAQISLEPLQNDYDILADPNVDVNNLTEGIAGFRADE</sequence>
<dbReference type="VEuPathDB" id="MicrosporidiaDB:HERIO_1379"/>
<dbReference type="VEuPathDB" id="MicrosporidiaDB:A0H76_2718"/>
<name>A0A1X0QJG8_9MICR</name>
<organism evidence="1 2">
    <name type="scientific">Hepatospora eriocheir</name>
    <dbReference type="NCBI Taxonomy" id="1081669"/>
    <lineage>
        <taxon>Eukaryota</taxon>
        <taxon>Fungi</taxon>
        <taxon>Fungi incertae sedis</taxon>
        <taxon>Microsporidia</taxon>
        <taxon>Hepatosporidae</taxon>
        <taxon>Hepatospora</taxon>
    </lineage>
</organism>
<evidence type="ECO:0000313" key="2">
    <source>
        <dbReference type="Proteomes" id="UP000192501"/>
    </source>
</evidence>
<dbReference type="AlphaFoldDB" id="A0A1X0QJG8"/>
<proteinExistence type="predicted"/>
<gene>
    <name evidence="1" type="ORF">A0H76_2718</name>
</gene>
<evidence type="ECO:0000313" key="1">
    <source>
        <dbReference type="EMBL" id="ORD99901.1"/>
    </source>
</evidence>
<dbReference type="Proteomes" id="UP000192501">
    <property type="component" value="Unassembled WGS sequence"/>
</dbReference>
<dbReference type="EMBL" id="LTAI01000092">
    <property type="protein sequence ID" value="ORD99901.1"/>
    <property type="molecule type" value="Genomic_DNA"/>
</dbReference>
<reference evidence="1 2" key="1">
    <citation type="journal article" date="2017" name="Environ. Microbiol.">
        <title>Decay of the glycolytic pathway and adaptation to intranuclear parasitism within Enterocytozoonidae microsporidia.</title>
        <authorList>
            <person name="Wiredu Boakye D."/>
            <person name="Jaroenlak P."/>
            <person name="Prachumwat A."/>
            <person name="Williams T.A."/>
            <person name="Bateman K.S."/>
            <person name="Itsathitphaisarn O."/>
            <person name="Sritunyalucksana K."/>
            <person name="Paszkiewicz K.H."/>
            <person name="Moore K.A."/>
            <person name="Stentiford G.D."/>
            <person name="Williams B.A."/>
        </authorList>
    </citation>
    <scope>NUCLEOTIDE SEQUENCE [LARGE SCALE GENOMIC DNA]</scope>
    <source>
        <strain evidence="2">canceri</strain>
    </source>
</reference>
<comment type="caution">
    <text evidence="1">The sequence shown here is derived from an EMBL/GenBank/DDBJ whole genome shotgun (WGS) entry which is preliminary data.</text>
</comment>